<name>A0A3P7N413_CYLGO</name>
<organism evidence="2 3">
    <name type="scientific">Cylicostephanus goldi</name>
    <name type="common">Nematode worm</name>
    <dbReference type="NCBI Taxonomy" id="71465"/>
    <lineage>
        <taxon>Eukaryota</taxon>
        <taxon>Metazoa</taxon>
        <taxon>Ecdysozoa</taxon>
        <taxon>Nematoda</taxon>
        <taxon>Chromadorea</taxon>
        <taxon>Rhabditida</taxon>
        <taxon>Rhabditina</taxon>
        <taxon>Rhabditomorpha</taxon>
        <taxon>Strongyloidea</taxon>
        <taxon>Strongylidae</taxon>
        <taxon>Cylicostephanus</taxon>
    </lineage>
</organism>
<dbReference type="EMBL" id="UYRV01110137">
    <property type="protein sequence ID" value="VDN25781.1"/>
    <property type="molecule type" value="Genomic_DNA"/>
</dbReference>
<feature type="transmembrane region" description="Helical" evidence="1">
    <location>
        <begin position="6"/>
        <end position="25"/>
    </location>
</feature>
<dbReference type="OrthoDB" id="5789202at2759"/>
<proteinExistence type="predicted"/>
<gene>
    <name evidence="2" type="ORF">CGOC_LOCUS10197</name>
</gene>
<keyword evidence="1" id="KW-0812">Transmembrane</keyword>
<evidence type="ECO:0000313" key="2">
    <source>
        <dbReference type="EMBL" id="VDN25781.1"/>
    </source>
</evidence>
<dbReference type="Proteomes" id="UP000271889">
    <property type="component" value="Unassembled WGS sequence"/>
</dbReference>
<keyword evidence="1" id="KW-1133">Transmembrane helix</keyword>
<keyword evidence="1" id="KW-0472">Membrane</keyword>
<sequence length="109" mass="12961">MGPVPVWAVWLFAACFLLIIVVLLLDYCVIRRNALGNNCCTRARQKRNPASAVHQKRSTNMLLNVWVMFDLLKASIFNYQSLYCMQWYQVELLRIFKNYHFKKFQKLEP</sequence>
<reference evidence="2 3" key="1">
    <citation type="submission" date="2018-11" db="EMBL/GenBank/DDBJ databases">
        <authorList>
            <consortium name="Pathogen Informatics"/>
        </authorList>
    </citation>
    <scope>NUCLEOTIDE SEQUENCE [LARGE SCALE GENOMIC DNA]</scope>
</reference>
<protein>
    <submittedName>
        <fullName evidence="2">Uncharacterized protein</fullName>
    </submittedName>
</protein>
<accession>A0A3P7N413</accession>
<keyword evidence="3" id="KW-1185">Reference proteome</keyword>
<evidence type="ECO:0000313" key="3">
    <source>
        <dbReference type="Proteomes" id="UP000271889"/>
    </source>
</evidence>
<dbReference type="AlphaFoldDB" id="A0A3P7N413"/>
<evidence type="ECO:0000256" key="1">
    <source>
        <dbReference type="SAM" id="Phobius"/>
    </source>
</evidence>